<evidence type="ECO:0000313" key="4">
    <source>
        <dbReference type="Proteomes" id="UP000759537"/>
    </source>
</evidence>
<comment type="caution">
    <text evidence="3">The sequence shown here is derived from an EMBL/GenBank/DDBJ whole genome shotgun (WGS) entry which is preliminary data.</text>
</comment>
<evidence type="ECO:0000313" key="3">
    <source>
        <dbReference type="EMBL" id="KAF8485835.1"/>
    </source>
</evidence>
<sequence>MPLFQQPIQLNKLPCLQEDRFKSNFVQFTRSKGIRLNKRDLVIDGQAINLWALHKAVFSRDGFESVSAHDEWPVIGVALGFPSIPGGDAGRPSRSRPVIAHGLQQLYNDVLRHFDQLYISSIRRVIARLRSQASGAQPPQPQAQPHQPTILPRFSHTSGAELEAHHVPQNVITFVARNREHLQRAAQDQNGFSAGLTFTKNAPLDNRTQVNHASAPQTMARPQQFIPNHQQPQRVQRQGLVQASGNPNTLAPGRLFNGVGPLVPPSTAVTAQSIRASSIPSMGAQMTSSNSSGGVRNQGGKVAVSTNPAAMNGVTSGSIQSSNVMQIRHLTQEDIITAKRLVNEKKRMAFSCG</sequence>
<reference evidence="3" key="2">
    <citation type="journal article" date="2020" name="Nat. Commun.">
        <title>Large-scale genome sequencing of mycorrhizal fungi provides insights into the early evolution of symbiotic traits.</title>
        <authorList>
            <person name="Miyauchi S."/>
            <person name="Kiss E."/>
            <person name="Kuo A."/>
            <person name="Drula E."/>
            <person name="Kohler A."/>
            <person name="Sanchez-Garcia M."/>
            <person name="Morin E."/>
            <person name="Andreopoulos B."/>
            <person name="Barry K.W."/>
            <person name="Bonito G."/>
            <person name="Buee M."/>
            <person name="Carver A."/>
            <person name="Chen C."/>
            <person name="Cichocki N."/>
            <person name="Clum A."/>
            <person name="Culley D."/>
            <person name="Crous P.W."/>
            <person name="Fauchery L."/>
            <person name="Girlanda M."/>
            <person name="Hayes R.D."/>
            <person name="Keri Z."/>
            <person name="LaButti K."/>
            <person name="Lipzen A."/>
            <person name="Lombard V."/>
            <person name="Magnuson J."/>
            <person name="Maillard F."/>
            <person name="Murat C."/>
            <person name="Nolan M."/>
            <person name="Ohm R.A."/>
            <person name="Pangilinan J."/>
            <person name="Pereira M.F."/>
            <person name="Perotto S."/>
            <person name="Peter M."/>
            <person name="Pfister S."/>
            <person name="Riley R."/>
            <person name="Sitrit Y."/>
            <person name="Stielow J.B."/>
            <person name="Szollosi G."/>
            <person name="Zifcakova L."/>
            <person name="Stursova M."/>
            <person name="Spatafora J.W."/>
            <person name="Tedersoo L."/>
            <person name="Vaario L.M."/>
            <person name="Yamada A."/>
            <person name="Yan M."/>
            <person name="Wang P."/>
            <person name="Xu J."/>
            <person name="Bruns T."/>
            <person name="Baldrian P."/>
            <person name="Vilgalys R."/>
            <person name="Dunand C."/>
            <person name="Henrissat B."/>
            <person name="Grigoriev I.V."/>
            <person name="Hibbett D."/>
            <person name="Nagy L.G."/>
            <person name="Martin F.M."/>
        </authorList>
    </citation>
    <scope>NUCLEOTIDE SEQUENCE</scope>
    <source>
        <strain evidence="3">Prilba</strain>
    </source>
</reference>
<protein>
    <recommendedName>
        <fullName evidence="2">ARID domain-containing protein</fullName>
    </recommendedName>
</protein>
<dbReference type="Proteomes" id="UP000759537">
    <property type="component" value="Unassembled WGS sequence"/>
</dbReference>
<dbReference type="CDD" id="cd16100">
    <property type="entry name" value="ARID"/>
    <property type="match status" value="1"/>
</dbReference>
<dbReference type="EMBL" id="WHVB01000002">
    <property type="protein sequence ID" value="KAF8485835.1"/>
    <property type="molecule type" value="Genomic_DNA"/>
</dbReference>
<feature type="region of interest" description="Disordered" evidence="1">
    <location>
        <begin position="131"/>
        <end position="153"/>
    </location>
</feature>
<dbReference type="AlphaFoldDB" id="A0A9P5TCV9"/>
<dbReference type="PROSITE" id="PS51011">
    <property type="entry name" value="ARID"/>
    <property type="match status" value="1"/>
</dbReference>
<dbReference type="GO" id="GO:0003677">
    <property type="term" value="F:DNA binding"/>
    <property type="evidence" value="ECO:0007669"/>
    <property type="project" value="InterPro"/>
</dbReference>
<dbReference type="Gene3D" id="1.10.150.60">
    <property type="entry name" value="ARID DNA-binding domain"/>
    <property type="match status" value="1"/>
</dbReference>
<dbReference type="InterPro" id="IPR036431">
    <property type="entry name" value="ARID_dom_sf"/>
</dbReference>
<dbReference type="SMART" id="SM01014">
    <property type="entry name" value="ARID"/>
    <property type="match status" value="1"/>
</dbReference>
<reference evidence="3" key="1">
    <citation type="submission" date="2019-10" db="EMBL/GenBank/DDBJ databases">
        <authorList>
            <consortium name="DOE Joint Genome Institute"/>
            <person name="Kuo A."/>
            <person name="Miyauchi S."/>
            <person name="Kiss E."/>
            <person name="Drula E."/>
            <person name="Kohler A."/>
            <person name="Sanchez-Garcia M."/>
            <person name="Andreopoulos B."/>
            <person name="Barry K.W."/>
            <person name="Bonito G."/>
            <person name="Buee M."/>
            <person name="Carver A."/>
            <person name="Chen C."/>
            <person name="Cichocki N."/>
            <person name="Clum A."/>
            <person name="Culley D."/>
            <person name="Crous P.W."/>
            <person name="Fauchery L."/>
            <person name="Girlanda M."/>
            <person name="Hayes R."/>
            <person name="Keri Z."/>
            <person name="LaButti K."/>
            <person name="Lipzen A."/>
            <person name="Lombard V."/>
            <person name="Magnuson J."/>
            <person name="Maillard F."/>
            <person name="Morin E."/>
            <person name="Murat C."/>
            <person name="Nolan M."/>
            <person name="Ohm R."/>
            <person name="Pangilinan J."/>
            <person name="Pereira M."/>
            <person name="Perotto S."/>
            <person name="Peter M."/>
            <person name="Riley R."/>
            <person name="Sitrit Y."/>
            <person name="Stielow B."/>
            <person name="Szollosi G."/>
            <person name="Zifcakova L."/>
            <person name="Stursova M."/>
            <person name="Spatafora J.W."/>
            <person name="Tedersoo L."/>
            <person name="Vaario L.-M."/>
            <person name="Yamada A."/>
            <person name="Yan M."/>
            <person name="Wang P."/>
            <person name="Xu J."/>
            <person name="Bruns T."/>
            <person name="Baldrian P."/>
            <person name="Vilgalys R."/>
            <person name="Henrissat B."/>
            <person name="Grigoriev I.V."/>
            <person name="Hibbett D."/>
            <person name="Nagy L.G."/>
            <person name="Martin F.M."/>
        </authorList>
    </citation>
    <scope>NUCLEOTIDE SEQUENCE</scope>
    <source>
        <strain evidence="3">Prilba</strain>
    </source>
</reference>
<proteinExistence type="predicted"/>
<gene>
    <name evidence="3" type="ORF">DFH94DRAFT_622620</name>
</gene>
<dbReference type="OrthoDB" id="1938591at2759"/>
<keyword evidence="4" id="KW-1185">Reference proteome</keyword>
<feature type="compositionally biased region" description="Polar residues" evidence="1">
    <location>
        <begin position="280"/>
        <end position="295"/>
    </location>
</feature>
<dbReference type="SMART" id="SM00501">
    <property type="entry name" value="BRIGHT"/>
    <property type="match status" value="1"/>
</dbReference>
<evidence type="ECO:0000259" key="2">
    <source>
        <dbReference type="PROSITE" id="PS51011"/>
    </source>
</evidence>
<organism evidence="3 4">
    <name type="scientific">Russula ochroleuca</name>
    <dbReference type="NCBI Taxonomy" id="152965"/>
    <lineage>
        <taxon>Eukaryota</taxon>
        <taxon>Fungi</taxon>
        <taxon>Dikarya</taxon>
        <taxon>Basidiomycota</taxon>
        <taxon>Agaricomycotina</taxon>
        <taxon>Agaricomycetes</taxon>
        <taxon>Russulales</taxon>
        <taxon>Russulaceae</taxon>
        <taxon>Russula</taxon>
    </lineage>
</organism>
<dbReference type="SUPFAM" id="SSF46774">
    <property type="entry name" value="ARID-like"/>
    <property type="match status" value="1"/>
</dbReference>
<feature type="region of interest" description="Disordered" evidence="1">
    <location>
        <begin position="280"/>
        <end position="299"/>
    </location>
</feature>
<dbReference type="Pfam" id="PF01388">
    <property type="entry name" value="ARID"/>
    <property type="match status" value="1"/>
</dbReference>
<evidence type="ECO:0000256" key="1">
    <source>
        <dbReference type="SAM" id="MobiDB-lite"/>
    </source>
</evidence>
<dbReference type="InterPro" id="IPR001606">
    <property type="entry name" value="ARID_dom"/>
</dbReference>
<feature type="domain" description="ARID" evidence="2">
    <location>
        <begin position="15"/>
        <end position="119"/>
    </location>
</feature>
<name>A0A9P5TCV9_9AGAM</name>
<accession>A0A9P5TCV9</accession>